<reference evidence="2 3" key="1">
    <citation type="submission" date="2020-06" db="EMBL/GenBank/DDBJ databases">
        <title>Description of novel acetic acid bacteria.</title>
        <authorList>
            <person name="Sombolestani A."/>
        </authorList>
    </citation>
    <scope>NUCLEOTIDE SEQUENCE [LARGE SCALE GENOMIC DNA]</scope>
    <source>
        <strain evidence="2 3">LMG 27010</strain>
    </source>
</reference>
<comment type="caution">
    <text evidence="2">The sequence shown here is derived from an EMBL/GenBank/DDBJ whole genome shotgun (WGS) entry which is preliminary data.</text>
</comment>
<name>A0A850P9V9_9PROT</name>
<dbReference type="AlphaFoldDB" id="A0A850P9V9"/>
<organism evidence="2 3">
    <name type="scientific">Ameyamaea chiangmaiensis</name>
    <dbReference type="NCBI Taxonomy" id="442969"/>
    <lineage>
        <taxon>Bacteria</taxon>
        <taxon>Pseudomonadati</taxon>
        <taxon>Pseudomonadota</taxon>
        <taxon>Alphaproteobacteria</taxon>
        <taxon>Acetobacterales</taxon>
        <taxon>Acetobacteraceae</taxon>
        <taxon>Ameyamaea</taxon>
    </lineage>
</organism>
<feature type="chain" id="PRO_5032784916" evidence="1">
    <location>
        <begin position="27"/>
        <end position="169"/>
    </location>
</feature>
<dbReference type="EMBL" id="JABXXR010000016">
    <property type="protein sequence ID" value="NVN39743.1"/>
    <property type="molecule type" value="Genomic_DNA"/>
</dbReference>
<dbReference type="Proteomes" id="UP000585665">
    <property type="component" value="Unassembled WGS sequence"/>
</dbReference>
<gene>
    <name evidence="2" type="ORF">HUK82_04070</name>
</gene>
<evidence type="ECO:0000256" key="1">
    <source>
        <dbReference type="SAM" id="SignalP"/>
    </source>
</evidence>
<sequence length="169" mass="18777">MRILKTMTAGAFACAVSLASMLHAQAQDAASLTAFDGVWSIDNIHSNWSDGKFPTGRMSLKIDVKFDNGHLVYHSKNDTMKNKPPMEVSFDAALDDKPYPVTGSSRYNFVRIRPIGHNEFVVLELKDQDVMVGALWTLSPDGKTLMRWGIGKSEKGVSKAYQEFFTRAS</sequence>
<protein>
    <submittedName>
        <fullName evidence="2">Uncharacterized protein</fullName>
    </submittedName>
</protein>
<evidence type="ECO:0000313" key="2">
    <source>
        <dbReference type="EMBL" id="NVN39743.1"/>
    </source>
</evidence>
<keyword evidence="1" id="KW-0732">Signal</keyword>
<proteinExistence type="predicted"/>
<dbReference type="RefSeq" id="WP_176612728.1">
    <property type="nucleotide sequence ID" value="NZ_JABXXR010000016.1"/>
</dbReference>
<feature type="signal peptide" evidence="1">
    <location>
        <begin position="1"/>
        <end position="26"/>
    </location>
</feature>
<accession>A0A850P9V9</accession>
<evidence type="ECO:0000313" key="3">
    <source>
        <dbReference type="Proteomes" id="UP000585665"/>
    </source>
</evidence>
<keyword evidence="3" id="KW-1185">Reference proteome</keyword>